<dbReference type="GO" id="GO:1905602">
    <property type="term" value="P:positive regulation of receptor-mediated endocytosis involved in cholesterol transport"/>
    <property type="evidence" value="ECO:0007669"/>
    <property type="project" value="TreeGrafter"/>
</dbReference>
<organism evidence="12 13">
    <name type="scientific">Microtus ochrogaster</name>
    <name type="common">Prairie vole</name>
    <dbReference type="NCBI Taxonomy" id="79684"/>
    <lineage>
        <taxon>Eukaryota</taxon>
        <taxon>Metazoa</taxon>
        <taxon>Chordata</taxon>
        <taxon>Craniata</taxon>
        <taxon>Vertebrata</taxon>
        <taxon>Euteleostomi</taxon>
        <taxon>Mammalia</taxon>
        <taxon>Eutheria</taxon>
        <taxon>Euarchontoglires</taxon>
        <taxon>Glires</taxon>
        <taxon>Rodentia</taxon>
        <taxon>Myomorpha</taxon>
        <taxon>Muroidea</taxon>
        <taxon>Cricetidae</taxon>
        <taxon>Arvicolinae</taxon>
        <taxon>Microtus</taxon>
    </lineage>
</organism>
<dbReference type="PANTHER" id="PTHR10502">
    <property type="entry name" value="ANNEXIN"/>
    <property type="match status" value="1"/>
</dbReference>
<keyword evidence="11" id="KW-1133">Transmembrane helix</keyword>
<sequence>MEACNLQSEFQPSLVYIMSFMISLVYIELYDAGVKRKGTDVPKWISIMTERSVCHLQKVFERYKNYSPYDMLESIKKEVKGDLENAFLNLVQCIQNKPLYFADRLYDSMKVGPENPGYTELWFAAPRAKEGTDGTTIVVQVECSCG</sequence>
<dbReference type="GO" id="GO:0012506">
    <property type="term" value="C:vesicle membrane"/>
    <property type="evidence" value="ECO:0007669"/>
    <property type="project" value="TreeGrafter"/>
</dbReference>
<dbReference type="GO" id="GO:0005509">
    <property type="term" value="F:calcium ion binding"/>
    <property type="evidence" value="ECO:0007669"/>
    <property type="project" value="InterPro"/>
</dbReference>
<evidence type="ECO:0000313" key="13">
    <source>
        <dbReference type="Proteomes" id="UP000710432"/>
    </source>
</evidence>
<dbReference type="InterPro" id="IPR037104">
    <property type="entry name" value="Annexin_sf"/>
</dbReference>
<dbReference type="AlphaFoldDB" id="A0A8J6KP88"/>
<accession>A0A8J6KP88</accession>
<name>A0A8J6KP88_MICOH</name>
<dbReference type="PROSITE" id="PS51897">
    <property type="entry name" value="ANNEXIN_2"/>
    <property type="match status" value="1"/>
</dbReference>
<dbReference type="GO" id="GO:0008092">
    <property type="term" value="F:cytoskeletal protein binding"/>
    <property type="evidence" value="ECO:0007669"/>
    <property type="project" value="InterPro"/>
</dbReference>
<dbReference type="PRINTS" id="PR00198">
    <property type="entry name" value="ANNEXINII"/>
</dbReference>
<dbReference type="Proteomes" id="UP000710432">
    <property type="component" value="Unassembled WGS sequence"/>
</dbReference>
<dbReference type="SMART" id="SM00335">
    <property type="entry name" value="ANX"/>
    <property type="match status" value="1"/>
</dbReference>
<dbReference type="PROSITE" id="PS00223">
    <property type="entry name" value="ANNEXIN_1"/>
    <property type="match status" value="1"/>
</dbReference>
<dbReference type="GO" id="GO:0001786">
    <property type="term" value="F:phosphatidylserine binding"/>
    <property type="evidence" value="ECO:0007669"/>
    <property type="project" value="TreeGrafter"/>
</dbReference>
<keyword evidence="8" id="KW-0084">Basement membrane</keyword>
<keyword evidence="9" id="KW-0041">Annexin</keyword>
<keyword evidence="11" id="KW-0472">Membrane</keyword>
<dbReference type="InterPro" id="IPR002389">
    <property type="entry name" value="ANX2"/>
</dbReference>
<comment type="caution">
    <text evidence="12">The sequence shown here is derived from an EMBL/GenBank/DDBJ whole genome shotgun (WGS) entry which is preliminary data.</text>
</comment>
<evidence type="ECO:0000256" key="4">
    <source>
        <dbReference type="ARBA" id="ARBA00022530"/>
    </source>
</evidence>
<dbReference type="Pfam" id="PF00191">
    <property type="entry name" value="Annexin"/>
    <property type="match status" value="1"/>
</dbReference>
<feature type="transmembrane region" description="Helical" evidence="11">
    <location>
        <begin position="13"/>
        <end position="30"/>
    </location>
</feature>
<evidence type="ECO:0000256" key="3">
    <source>
        <dbReference type="ARBA" id="ARBA00022525"/>
    </source>
</evidence>
<keyword evidence="6" id="KW-0677">Repeat</keyword>
<dbReference type="GO" id="GO:0005604">
    <property type="term" value="C:basement membrane"/>
    <property type="evidence" value="ECO:0007669"/>
    <property type="project" value="UniProtKB-SubCell"/>
</dbReference>
<gene>
    <name evidence="12" type="ORF">LTLLF_181005</name>
</gene>
<reference evidence="12" key="1">
    <citation type="submission" date="2020-03" db="EMBL/GenBank/DDBJ databases">
        <title>Studies in the Genomics of Life Span.</title>
        <authorList>
            <person name="Glass D."/>
        </authorList>
    </citation>
    <scope>NUCLEOTIDE SEQUENCE</scope>
    <source>
        <strain evidence="12">LTLLF</strain>
        <tissue evidence="12">Muscle</tissue>
    </source>
</reference>
<dbReference type="EMBL" id="JAATJU010024799">
    <property type="protein sequence ID" value="KAH0504923.1"/>
    <property type="molecule type" value="Genomic_DNA"/>
</dbReference>
<keyword evidence="5" id="KW-0597">Phosphoprotein</keyword>
<evidence type="ECO:0000256" key="2">
    <source>
        <dbReference type="ARBA" id="ARBA00007831"/>
    </source>
</evidence>
<dbReference type="GO" id="GO:0005886">
    <property type="term" value="C:plasma membrane"/>
    <property type="evidence" value="ECO:0007669"/>
    <property type="project" value="TreeGrafter"/>
</dbReference>
<evidence type="ECO:0000256" key="7">
    <source>
        <dbReference type="ARBA" id="ARBA00022837"/>
    </source>
</evidence>
<dbReference type="InterPro" id="IPR018252">
    <property type="entry name" value="Annexin_repeat_CS"/>
</dbReference>
<keyword evidence="7" id="KW-0106">Calcium</keyword>
<evidence type="ECO:0000256" key="9">
    <source>
        <dbReference type="ARBA" id="ARBA00023216"/>
    </source>
</evidence>
<dbReference type="InterPro" id="IPR018502">
    <property type="entry name" value="Annexin_repeat"/>
</dbReference>
<dbReference type="FunFam" id="1.10.220.10:FF:000002">
    <property type="entry name" value="Annexin"/>
    <property type="match status" value="1"/>
</dbReference>
<dbReference type="GO" id="GO:0005634">
    <property type="term" value="C:nucleus"/>
    <property type="evidence" value="ECO:0007669"/>
    <property type="project" value="TreeGrafter"/>
</dbReference>
<evidence type="ECO:0000256" key="1">
    <source>
        <dbReference type="ARBA" id="ARBA00004302"/>
    </source>
</evidence>
<dbReference type="GO" id="GO:0005544">
    <property type="term" value="F:calcium-dependent phospholipid binding"/>
    <property type="evidence" value="ECO:0007669"/>
    <property type="project" value="UniProtKB-KW"/>
</dbReference>
<comment type="subcellular location">
    <subcellularLocation>
        <location evidence="1">Secreted</location>
        <location evidence="1">Extracellular space</location>
        <location evidence="1">Extracellular matrix</location>
        <location evidence="1">Basement membrane</location>
    </subcellularLocation>
</comment>
<protein>
    <submittedName>
        <fullName evidence="12">Annexin A2</fullName>
    </submittedName>
</protein>
<evidence type="ECO:0000256" key="11">
    <source>
        <dbReference type="SAM" id="Phobius"/>
    </source>
</evidence>
<dbReference type="Gene3D" id="1.10.220.10">
    <property type="entry name" value="Annexin"/>
    <property type="match status" value="1"/>
</dbReference>
<dbReference type="GO" id="GO:0004859">
    <property type="term" value="F:phospholipase inhibitor activity"/>
    <property type="evidence" value="ECO:0007669"/>
    <property type="project" value="InterPro"/>
</dbReference>
<evidence type="ECO:0000256" key="5">
    <source>
        <dbReference type="ARBA" id="ARBA00022553"/>
    </source>
</evidence>
<evidence type="ECO:0000256" key="8">
    <source>
        <dbReference type="ARBA" id="ARBA00022869"/>
    </source>
</evidence>
<dbReference type="PANTHER" id="PTHR10502:SF18">
    <property type="entry name" value="ANNEXIN A2-RELATED"/>
    <property type="match status" value="1"/>
</dbReference>
<keyword evidence="3" id="KW-0964">Secreted</keyword>
<evidence type="ECO:0000256" key="6">
    <source>
        <dbReference type="ARBA" id="ARBA00022737"/>
    </source>
</evidence>
<dbReference type="GO" id="GO:0005737">
    <property type="term" value="C:cytoplasm"/>
    <property type="evidence" value="ECO:0007669"/>
    <property type="project" value="TreeGrafter"/>
</dbReference>
<keyword evidence="10" id="KW-0111">Calcium/phospholipid-binding</keyword>
<comment type="similarity">
    <text evidence="2">Belongs to the annexin family.</text>
</comment>
<evidence type="ECO:0000313" key="12">
    <source>
        <dbReference type="EMBL" id="KAH0504923.1"/>
    </source>
</evidence>
<dbReference type="SUPFAM" id="SSF47874">
    <property type="entry name" value="Annexin"/>
    <property type="match status" value="1"/>
</dbReference>
<keyword evidence="11" id="KW-0812">Transmembrane</keyword>
<evidence type="ECO:0000256" key="10">
    <source>
        <dbReference type="ARBA" id="ARBA00023302"/>
    </source>
</evidence>
<keyword evidence="4" id="KW-0272">Extracellular matrix</keyword>
<proteinExistence type="inferred from homology"/>